<evidence type="ECO:0000313" key="7">
    <source>
        <dbReference type="EMBL" id="SDH12431.1"/>
    </source>
</evidence>
<reference evidence="7 8" key="1">
    <citation type="submission" date="2016-10" db="EMBL/GenBank/DDBJ databases">
        <authorList>
            <person name="de Groot N.N."/>
        </authorList>
    </citation>
    <scope>NUCLEOTIDE SEQUENCE [LARGE SCALE GENOMIC DNA]</scope>
    <source>
        <strain evidence="7 8">DSM 23142</strain>
    </source>
</reference>
<dbReference type="STRING" id="370764.SAMN04489810_2175"/>
<keyword evidence="5" id="KW-0564">Palmitate</keyword>
<keyword evidence="3" id="KW-0732">Signal</keyword>
<evidence type="ECO:0000256" key="3">
    <source>
        <dbReference type="ARBA" id="ARBA00022729"/>
    </source>
</evidence>
<evidence type="ECO:0000256" key="6">
    <source>
        <dbReference type="ARBA" id="ARBA00023288"/>
    </source>
</evidence>
<proteinExistence type="inferred from homology"/>
<sequence length="314" mass="33144">MTDHTELHLESSMSRKRFLTAAALTLPLALIFAGCAGSPDPASTGGTSGETTEPVRIGVVGAGDPYWETYKEAAAAEGIQVELVDFSEYTQPNPALSADELDLNQFQHIIYLATYNVNSDDDLQPIGSTAIYPLGLYSTQYDDVADIPEGSTVAVPNDESNQARGLLVLQSAGLIELEDGGSIFSTVADIDAANSKVTVEALDAAFTATSLPDVAAAIINNDFVEDAGLTFEDAIATDDPADPSAFPYINIFAAKAEDADNPTYLKLVEIFQTNKDVLDGLQEASGGTAVTVQTPVKDLVASLTEVEDDIRANQ</sequence>
<keyword evidence="4" id="KW-0472">Membrane</keyword>
<dbReference type="Proteomes" id="UP000199009">
    <property type="component" value="Chromosome I"/>
</dbReference>
<name>A0A1G7ZUR6_9MICO</name>
<gene>
    <name evidence="7" type="ORF">SAMN04489810_2175</name>
</gene>
<comment type="subcellular location">
    <subcellularLocation>
        <location evidence="1">Membrane</location>
        <topology evidence="1">Lipid-anchor</topology>
    </subcellularLocation>
</comment>
<dbReference type="PANTHER" id="PTHR30429">
    <property type="entry name" value="D-METHIONINE-BINDING LIPOPROTEIN METQ"/>
    <property type="match status" value="1"/>
</dbReference>
<dbReference type="Gene3D" id="3.40.190.10">
    <property type="entry name" value="Periplasmic binding protein-like II"/>
    <property type="match status" value="2"/>
</dbReference>
<evidence type="ECO:0000256" key="4">
    <source>
        <dbReference type="ARBA" id="ARBA00023136"/>
    </source>
</evidence>
<dbReference type="SUPFAM" id="SSF53850">
    <property type="entry name" value="Periplasmic binding protein-like II"/>
    <property type="match status" value="1"/>
</dbReference>
<comment type="similarity">
    <text evidence="2">Belongs to the NlpA lipoprotein family.</text>
</comment>
<dbReference type="Pfam" id="PF03180">
    <property type="entry name" value="Lipoprotein_9"/>
    <property type="match status" value="1"/>
</dbReference>
<dbReference type="InterPro" id="IPR004872">
    <property type="entry name" value="Lipoprotein_NlpA"/>
</dbReference>
<keyword evidence="6" id="KW-0449">Lipoprotein</keyword>
<evidence type="ECO:0000313" key="8">
    <source>
        <dbReference type="Proteomes" id="UP000199009"/>
    </source>
</evidence>
<protein>
    <submittedName>
        <fullName evidence="7">D-methionine transport system substrate-binding protein</fullName>
    </submittedName>
</protein>
<evidence type="ECO:0000256" key="1">
    <source>
        <dbReference type="ARBA" id="ARBA00004635"/>
    </source>
</evidence>
<organism evidence="7 8">
    <name type="scientific">Microbacterium pygmaeum</name>
    <dbReference type="NCBI Taxonomy" id="370764"/>
    <lineage>
        <taxon>Bacteria</taxon>
        <taxon>Bacillati</taxon>
        <taxon>Actinomycetota</taxon>
        <taxon>Actinomycetes</taxon>
        <taxon>Micrococcales</taxon>
        <taxon>Microbacteriaceae</taxon>
        <taxon>Microbacterium</taxon>
    </lineage>
</organism>
<dbReference type="AlphaFoldDB" id="A0A1G7ZUR6"/>
<accession>A0A1G7ZUR6</accession>
<dbReference type="PANTHER" id="PTHR30429:SF3">
    <property type="entry name" value="LIPOPROTEIN"/>
    <property type="match status" value="1"/>
</dbReference>
<keyword evidence="8" id="KW-1185">Reference proteome</keyword>
<evidence type="ECO:0000256" key="2">
    <source>
        <dbReference type="ARBA" id="ARBA00008973"/>
    </source>
</evidence>
<dbReference type="GO" id="GO:0016020">
    <property type="term" value="C:membrane"/>
    <property type="evidence" value="ECO:0007669"/>
    <property type="project" value="UniProtKB-SubCell"/>
</dbReference>
<evidence type="ECO:0000256" key="5">
    <source>
        <dbReference type="ARBA" id="ARBA00023139"/>
    </source>
</evidence>
<dbReference type="EMBL" id="LT629692">
    <property type="protein sequence ID" value="SDH12431.1"/>
    <property type="molecule type" value="Genomic_DNA"/>
</dbReference>